<name>A0A8J6P9A4_9GAMM</name>
<dbReference type="InterPro" id="IPR016032">
    <property type="entry name" value="Sig_transdc_resp-reg_C-effctor"/>
</dbReference>
<dbReference type="PANTHER" id="PTHR43214:SF38">
    <property type="entry name" value="NITRATE_NITRITE RESPONSE REGULATOR PROTEIN NARL"/>
    <property type="match status" value="1"/>
</dbReference>
<dbReference type="SMART" id="SM00448">
    <property type="entry name" value="REC"/>
    <property type="match status" value="1"/>
</dbReference>
<dbReference type="InterPro" id="IPR001789">
    <property type="entry name" value="Sig_transdc_resp-reg_receiver"/>
</dbReference>
<proteinExistence type="predicted"/>
<accession>A0A8J6P9A4</accession>
<dbReference type="PANTHER" id="PTHR43214">
    <property type="entry name" value="TWO-COMPONENT RESPONSE REGULATOR"/>
    <property type="match status" value="1"/>
</dbReference>
<protein>
    <submittedName>
        <fullName evidence="5">Two-component system response regulator NarL</fullName>
    </submittedName>
</protein>
<dbReference type="CDD" id="cd06170">
    <property type="entry name" value="LuxR_C_like"/>
    <property type="match status" value="1"/>
</dbReference>
<evidence type="ECO:0000256" key="2">
    <source>
        <dbReference type="PROSITE-ProRule" id="PRU00169"/>
    </source>
</evidence>
<keyword evidence="1" id="KW-0238">DNA-binding</keyword>
<dbReference type="SUPFAM" id="SSF52172">
    <property type="entry name" value="CheY-like"/>
    <property type="match status" value="1"/>
</dbReference>
<feature type="domain" description="Response regulatory" evidence="4">
    <location>
        <begin position="8"/>
        <end position="124"/>
    </location>
</feature>
<comment type="caution">
    <text evidence="5">The sequence shown here is derived from an EMBL/GenBank/DDBJ whole genome shotgun (WGS) entry which is preliminary data.</text>
</comment>
<evidence type="ECO:0000313" key="5">
    <source>
        <dbReference type="EMBL" id="MBC8520318.1"/>
    </source>
</evidence>
<feature type="modified residue" description="4-aspartylphosphate" evidence="2">
    <location>
        <position position="59"/>
    </location>
</feature>
<dbReference type="Proteomes" id="UP000654401">
    <property type="component" value="Unassembled WGS sequence"/>
</dbReference>
<reference evidence="5 6" key="1">
    <citation type="submission" date="2020-08" db="EMBL/GenBank/DDBJ databases">
        <title>Bridging the membrane lipid divide: bacteria of the FCB group superphylum have the potential to synthesize archaeal ether lipids.</title>
        <authorList>
            <person name="Villanueva L."/>
            <person name="Von Meijenfeldt F.A.B."/>
            <person name="Westbye A.B."/>
            <person name="Yadav S."/>
            <person name="Hopmans E.C."/>
            <person name="Dutilh B.E."/>
            <person name="Sinninghe Damste J.S."/>
        </authorList>
    </citation>
    <scope>NUCLEOTIDE SEQUENCE [LARGE SCALE GENOMIC DNA]</scope>
    <source>
        <strain evidence="5">NIOZ-UU100</strain>
    </source>
</reference>
<dbReference type="Gene3D" id="3.40.50.2300">
    <property type="match status" value="1"/>
</dbReference>
<dbReference type="GO" id="GO:0003677">
    <property type="term" value="F:DNA binding"/>
    <property type="evidence" value="ECO:0007669"/>
    <property type="project" value="UniProtKB-KW"/>
</dbReference>
<dbReference type="InterPro" id="IPR000792">
    <property type="entry name" value="Tscrpt_reg_LuxR_C"/>
</dbReference>
<evidence type="ECO:0000259" key="4">
    <source>
        <dbReference type="PROSITE" id="PS50110"/>
    </source>
</evidence>
<feature type="domain" description="HTH luxR-type" evidence="3">
    <location>
        <begin position="150"/>
        <end position="215"/>
    </location>
</feature>
<dbReference type="SMART" id="SM00421">
    <property type="entry name" value="HTH_LUXR"/>
    <property type="match status" value="1"/>
</dbReference>
<dbReference type="GO" id="GO:0000160">
    <property type="term" value="P:phosphorelay signal transduction system"/>
    <property type="evidence" value="ECO:0007669"/>
    <property type="project" value="InterPro"/>
</dbReference>
<evidence type="ECO:0000259" key="3">
    <source>
        <dbReference type="PROSITE" id="PS50043"/>
    </source>
</evidence>
<dbReference type="NCBIfam" id="NF007935">
    <property type="entry name" value="PRK10651.1"/>
    <property type="match status" value="1"/>
</dbReference>
<dbReference type="PROSITE" id="PS50110">
    <property type="entry name" value="RESPONSE_REGULATORY"/>
    <property type="match status" value="1"/>
</dbReference>
<sequence length="218" mass="24231">MDQPNLITLIIIDDHPLFRKGVRNLLSMNPRFSVVGEAANGNEGIRLAAETKPDLILLDIDMKGMNGIETLKLLKQDNLPSKVIMLTVSNHESNVLDALRSGADGYLLKDMEPEDILEKIEQAADGQTVISEQLTTLLAKSIRDDHLSPHSSAEANLTNREAEILRLVMDGMSNKVVARQLDISDGTVKVHMKHILRKLQLKTRVEAAIWAIKNLDDE</sequence>
<dbReference type="AlphaFoldDB" id="A0A8J6P9A4"/>
<dbReference type="GO" id="GO:0006355">
    <property type="term" value="P:regulation of DNA-templated transcription"/>
    <property type="evidence" value="ECO:0007669"/>
    <property type="project" value="InterPro"/>
</dbReference>
<evidence type="ECO:0000313" key="6">
    <source>
        <dbReference type="Proteomes" id="UP000654401"/>
    </source>
</evidence>
<evidence type="ECO:0000256" key="1">
    <source>
        <dbReference type="ARBA" id="ARBA00023125"/>
    </source>
</evidence>
<dbReference type="InterPro" id="IPR011006">
    <property type="entry name" value="CheY-like_superfamily"/>
</dbReference>
<gene>
    <name evidence="5" type="primary">narL</name>
    <name evidence="5" type="ORF">H8D24_07960</name>
</gene>
<dbReference type="Pfam" id="PF00196">
    <property type="entry name" value="GerE"/>
    <property type="match status" value="1"/>
</dbReference>
<organism evidence="5 6">
    <name type="scientific">Candidatus Thiopontia autotrophica</name>
    <dbReference type="NCBI Taxonomy" id="2841688"/>
    <lineage>
        <taxon>Bacteria</taxon>
        <taxon>Pseudomonadati</taxon>
        <taxon>Pseudomonadota</taxon>
        <taxon>Gammaproteobacteria</taxon>
        <taxon>Candidatus Thiopontia</taxon>
    </lineage>
</organism>
<dbReference type="EMBL" id="JACNFK010000038">
    <property type="protein sequence ID" value="MBC8520318.1"/>
    <property type="molecule type" value="Genomic_DNA"/>
</dbReference>
<keyword evidence="2" id="KW-0597">Phosphoprotein</keyword>
<dbReference type="PROSITE" id="PS00622">
    <property type="entry name" value="HTH_LUXR_1"/>
    <property type="match status" value="1"/>
</dbReference>
<dbReference type="InterPro" id="IPR039420">
    <property type="entry name" value="WalR-like"/>
</dbReference>
<dbReference type="Pfam" id="PF00072">
    <property type="entry name" value="Response_reg"/>
    <property type="match status" value="1"/>
</dbReference>
<dbReference type="SUPFAM" id="SSF46894">
    <property type="entry name" value="C-terminal effector domain of the bipartite response regulators"/>
    <property type="match status" value="1"/>
</dbReference>
<dbReference type="PRINTS" id="PR00038">
    <property type="entry name" value="HTHLUXR"/>
</dbReference>
<dbReference type="PROSITE" id="PS50043">
    <property type="entry name" value="HTH_LUXR_2"/>
    <property type="match status" value="1"/>
</dbReference>